<dbReference type="AlphaFoldDB" id="A0A0A9FPS1"/>
<proteinExistence type="predicted"/>
<accession>A0A0A9FPS1</accession>
<sequence>MYNFSMSYFQARRENWPCCHSFYWFCLGYKFFKVVTCTYYRLGNMVDIS</sequence>
<organism evidence="2">
    <name type="scientific">Arundo donax</name>
    <name type="common">Giant reed</name>
    <name type="synonym">Donax arundinaceus</name>
    <dbReference type="NCBI Taxonomy" id="35708"/>
    <lineage>
        <taxon>Eukaryota</taxon>
        <taxon>Viridiplantae</taxon>
        <taxon>Streptophyta</taxon>
        <taxon>Embryophyta</taxon>
        <taxon>Tracheophyta</taxon>
        <taxon>Spermatophyta</taxon>
        <taxon>Magnoliopsida</taxon>
        <taxon>Liliopsida</taxon>
        <taxon>Poales</taxon>
        <taxon>Poaceae</taxon>
        <taxon>PACMAD clade</taxon>
        <taxon>Arundinoideae</taxon>
        <taxon>Arundineae</taxon>
        <taxon>Arundo</taxon>
    </lineage>
</organism>
<protein>
    <submittedName>
        <fullName evidence="2">Uncharacterized protein</fullName>
    </submittedName>
</protein>
<keyword evidence="1" id="KW-0812">Transmembrane</keyword>
<evidence type="ECO:0000313" key="2">
    <source>
        <dbReference type="EMBL" id="JAE12306.1"/>
    </source>
</evidence>
<keyword evidence="1" id="KW-0472">Membrane</keyword>
<name>A0A0A9FPS1_ARUDO</name>
<evidence type="ECO:0000256" key="1">
    <source>
        <dbReference type="SAM" id="Phobius"/>
    </source>
</evidence>
<reference evidence="2" key="1">
    <citation type="submission" date="2014-09" db="EMBL/GenBank/DDBJ databases">
        <authorList>
            <person name="Magalhaes I.L.F."/>
            <person name="Oliveira U."/>
            <person name="Santos F.R."/>
            <person name="Vidigal T.H.D.A."/>
            <person name="Brescovit A.D."/>
            <person name="Santos A.J."/>
        </authorList>
    </citation>
    <scope>NUCLEOTIDE SEQUENCE</scope>
    <source>
        <tissue evidence="2">Shoot tissue taken approximately 20 cm above the soil surface</tissue>
    </source>
</reference>
<dbReference type="EMBL" id="GBRH01185590">
    <property type="protein sequence ID" value="JAE12306.1"/>
    <property type="molecule type" value="Transcribed_RNA"/>
</dbReference>
<feature type="transmembrane region" description="Helical" evidence="1">
    <location>
        <begin position="21"/>
        <end position="42"/>
    </location>
</feature>
<reference evidence="2" key="2">
    <citation type="journal article" date="2015" name="Data Brief">
        <title>Shoot transcriptome of the giant reed, Arundo donax.</title>
        <authorList>
            <person name="Barrero R.A."/>
            <person name="Guerrero F.D."/>
            <person name="Moolhuijzen P."/>
            <person name="Goolsby J.A."/>
            <person name="Tidwell J."/>
            <person name="Bellgard S.E."/>
            <person name="Bellgard M.I."/>
        </authorList>
    </citation>
    <scope>NUCLEOTIDE SEQUENCE</scope>
    <source>
        <tissue evidence="2">Shoot tissue taken approximately 20 cm above the soil surface</tissue>
    </source>
</reference>
<keyword evidence="1" id="KW-1133">Transmembrane helix</keyword>